<proteinExistence type="predicted"/>
<protein>
    <submittedName>
        <fullName evidence="1">Unannotated protein</fullName>
    </submittedName>
</protein>
<reference evidence="1" key="1">
    <citation type="submission" date="2020-05" db="EMBL/GenBank/DDBJ databases">
        <authorList>
            <person name="Chiriac C."/>
            <person name="Salcher M."/>
            <person name="Ghai R."/>
            <person name="Kavagutti S V."/>
        </authorList>
    </citation>
    <scope>NUCLEOTIDE SEQUENCE</scope>
</reference>
<evidence type="ECO:0000313" key="1">
    <source>
        <dbReference type="EMBL" id="CAB4599079.1"/>
    </source>
</evidence>
<name>A0A6J6GGT9_9ZZZZ</name>
<dbReference type="EMBL" id="CAEZUP010000006">
    <property type="protein sequence ID" value="CAB4599079.1"/>
    <property type="molecule type" value="Genomic_DNA"/>
</dbReference>
<organism evidence="1">
    <name type="scientific">freshwater metagenome</name>
    <dbReference type="NCBI Taxonomy" id="449393"/>
    <lineage>
        <taxon>unclassified sequences</taxon>
        <taxon>metagenomes</taxon>
        <taxon>ecological metagenomes</taxon>
    </lineage>
</organism>
<dbReference type="AlphaFoldDB" id="A0A6J6GGT9"/>
<gene>
    <name evidence="1" type="ORF">UFOPK1835_00257</name>
</gene>
<sequence>MFTSAFAAASRSHQGASTRVVVATSNAYWYTTGTGSFVRFGHKHPARRVLGLT</sequence>
<accession>A0A6J6GGT9</accession>